<keyword evidence="2" id="KW-1185">Reference proteome</keyword>
<sequence>MELRISEAADWHLFEVIARKLEHSFQGVWTQKIDGLDQRYWDLQVGDQTLTLHLEHHLGISLFNTQRDQSTDLLERAHRLLAADFQVAFEPALSKS</sequence>
<evidence type="ECO:0000313" key="2">
    <source>
        <dbReference type="Proteomes" id="UP001063228"/>
    </source>
</evidence>
<gene>
    <name evidence="1" type="ORF">K3169_10215</name>
</gene>
<protein>
    <submittedName>
        <fullName evidence="1">DUF3630 family protein</fullName>
    </submittedName>
</protein>
<dbReference type="InterPro" id="IPR022080">
    <property type="entry name" value="DUF3630"/>
</dbReference>
<dbReference type="Proteomes" id="UP001063228">
    <property type="component" value="Chromosome"/>
</dbReference>
<accession>A0ABY6FK41</accession>
<evidence type="ECO:0000313" key="1">
    <source>
        <dbReference type="EMBL" id="UXZ98204.1"/>
    </source>
</evidence>
<proteinExistence type="predicted"/>
<dbReference type="EMBL" id="CP081201">
    <property type="protein sequence ID" value="UXZ98204.1"/>
    <property type="molecule type" value="Genomic_DNA"/>
</dbReference>
<organism evidence="1 2">
    <name type="scientific">Pseudomonas phytophila</name>
    <dbReference type="NCBI Taxonomy" id="2867264"/>
    <lineage>
        <taxon>Bacteria</taxon>
        <taxon>Pseudomonadati</taxon>
        <taxon>Pseudomonadota</taxon>
        <taxon>Gammaproteobacteria</taxon>
        <taxon>Pseudomonadales</taxon>
        <taxon>Pseudomonadaceae</taxon>
        <taxon>Pseudomonas</taxon>
    </lineage>
</organism>
<dbReference type="RefSeq" id="WP_122395794.1">
    <property type="nucleotide sequence ID" value="NZ_CP081201.1"/>
</dbReference>
<dbReference type="Pfam" id="PF12305">
    <property type="entry name" value="DUF3630"/>
    <property type="match status" value="1"/>
</dbReference>
<name>A0ABY6FK41_9PSED</name>
<reference evidence="1" key="1">
    <citation type="submission" date="2021-08" db="EMBL/GenBank/DDBJ databases">
        <title>Complete genome sequence of Pseudomonas phytophila.</title>
        <authorList>
            <person name="Weir B.S."/>
            <person name="Templeton M.D."/>
            <person name="Arshed S."/>
            <person name="Andersen M.T."/>
            <person name="Jayaraman J."/>
        </authorList>
    </citation>
    <scope>NUCLEOTIDE SEQUENCE</scope>
    <source>
        <strain evidence="1">ICMP 23753</strain>
    </source>
</reference>